<dbReference type="PANTHER" id="PTHR43764">
    <property type="entry name" value="MOLYBDENUM COFACTOR BIOSYNTHESIS"/>
    <property type="match status" value="1"/>
</dbReference>
<dbReference type="GO" id="GO:0006777">
    <property type="term" value="P:Mo-molybdopterin cofactor biosynthetic process"/>
    <property type="evidence" value="ECO:0007669"/>
    <property type="project" value="UniProtKB-KW"/>
</dbReference>
<dbReference type="EMBL" id="JAEHOI010000002">
    <property type="protein sequence ID" value="MBK0420814.1"/>
    <property type="molecule type" value="Genomic_DNA"/>
</dbReference>
<dbReference type="InterPro" id="IPR001453">
    <property type="entry name" value="MoaB/Mog_dom"/>
</dbReference>
<reference evidence="4" key="1">
    <citation type="submission" date="2020-12" db="EMBL/GenBank/DDBJ databases">
        <title>Leucobacter sp. CAS2, isolated from Chromium sludge.</title>
        <authorList>
            <person name="Xu Z."/>
        </authorList>
    </citation>
    <scope>NUCLEOTIDE SEQUENCE</scope>
    <source>
        <strain evidence="4">CSA2</strain>
    </source>
</reference>
<evidence type="ECO:0000313" key="5">
    <source>
        <dbReference type="Proteomes" id="UP000618733"/>
    </source>
</evidence>
<dbReference type="PROSITE" id="PS01078">
    <property type="entry name" value="MOCF_BIOSYNTHESIS_1"/>
    <property type="match status" value="1"/>
</dbReference>
<dbReference type="CDD" id="cd00886">
    <property type="entry name" value="MogA_MoaB"/>
    <property type="match status" value="1"/>
</dbReference>
<dbReference type="Proteomes" id="UP000618733">
    <property type="component" value="Unassembled WGS sequence"/>
</dbReference>
<comment type="pathway">
    <text evidence="1">Cofactor biosynthesis; molybdopterin biosynthesis.</text>
</comment>
<dbReference type="InterPro" id="IPR051920">
    <property type="entry name" value="MPT_Adenylyltrnsfr/MoaC-Rel"/>
</dbReference>
<dbReference type="SMART" id="SM00852">
    <property type="entry name" value="MoCF_biosynth"/>
    <property type="match status" value="1"/>
</dbReference>
<dbReference type="Pfam" id="PF00994">
    <property type="entry name" value="MoCF_biosynth"/>
    <property type="match status" value="1"/>
</dbReference>
<dbReference type="Gene3D" id="3.40.980.10">
    <property type="entry name" value="MoaB/Mog-like domain"/>
    <property type="match status" value="1"/>
</dbReference>
<proteinExistence type="predicted"/>
<evidence type="ECO:0000259" key="3">
    <source>
        <dbReference type="SMART" id="SM00852"/>
    </source>
</evidence>
<dbReference type="SUPFAM" id="SSF53218">
    <property type="entry name" value="Molybdenum cofactor biosynthesis proteins"/>
    <property type="match status" value="1"/>
</dbReference>
<evidence type="ECO:0000256" key="1">
    <source>
        <dbReference type="ARBA" id="ARBA00005046"/>
    </source>
</evidence>
<gene>
    <name evidence="4" type="ORF">JD292_01790</name>
</gene>
<comment type="caution">
    <text evidence="4">The sequence shown here is derived from an EMBL/GenBank/DDBJ whole genome shotgun (WGS) entry which is preliminary data.</text>
</comment>
<dbReference type="PANTHER" id="PTHR43764:SF1">
    <property type="entry name" value="MOLYBDOPTERIN MOLYBDOTRANSFERASE"/>
    <property type="match status" value="1"/>
</dbReference>
<evidence type="ECO:0000256" key="2">
    <source>
        <dbReference type="ARBA" id="ARBA00023150"/>
    </source>
</evidence>
<evidence type="ECO:0000313" key="4">
    <source>
        <dbReference type="EMBL" id="MBK0420814.1"/>
    </source>
</evidence>
<name>A0A934UVQ2_9MICO</name>
<organism evidence="4 5">
    <name type="scientific">Leucobacter edaphi</name>
    <dbReference type="NCBI Taxonomy" id="2796472"/>
    <lineage>
        <taxon>Bacteria</taxon>
        <taxon>Bacillati</taxon>
        <taxon>Actinomycetota</taxon>
        <taxon>Actinomycetes</taxon>
        <taxon>Micrococcales</taxon>
        <taxon>Microbacteriaceae</taxon>
        <taxon>Leucobacter</taxon>
    </lineage>
</organism>
<sequence>MSARRTAVVLVISTSAAAGEAQDRTGPVIADWLAERGFAVGDPVIAADGEPAAAALAGTLHRDPDVILTTGGTGVSPTDCTPEIVDPLLDVRVPGLIEALRRRGAEQLPAALLTRGVAGFAGRTFIMTLPGSPGGVRDGLAVLDPLIGHLIQQRAGSADGHPPR</sequence>
<keyword evidence="2" id="KW-0501">Molybdenum cofactor biosynthesis</keyword>
<feature type="domain" description="MoaB/Mog" evidence="3">
    <location>
        <begin position="8"/>
        <end position="150"/>
    </location>
</feature>
<dbReference type="InterPro" id="IPR008284">
    <property type="entry name" value="MoCF_biosynth_CS"/>
</dbReference>
<dbReference type="RefSeq" id="WP_200131030.1">
    <property type="nucleotide sequence ID" value="NZ_JAEHOI010000002.1"/>
</dbReference>
<accession>A0A934UVQ2</accession>
<dbReference type="InterPro" id="IPR036425">
    <property type="entry name" value="MoaB/Mog-like_dom_sf"/>
</dbReference>
<protein>
    <submittedName>
        <fullName evidence="4">MogA/MoaB family molybdenum cofactor biosynthesis protein</fullName>
    </submittedName>
</protein>
<keyword evidence="5" id="KW-1185">Reference proteome</keyword>
<dbReference type="AlphaFoldDB" id="A0A934UVQ2"/>